<name>A0ABW4W563_9BACI</name>
<dbReference type="RefSeq" id="WP_377558742.1">
    <property type="nucleotide sequence ID" value="NZ_JBHUHQ010000041.1"/>
</dbReference>
<protein>
    <submittedName>
        <fullName evidence="1">DUF3231 family protein</fullName>
    </submittedName>
</protein>
<gene>
    <name evidence="1" type="ORF">ACFSJF_20685</name>
</gene>
<accession>A0ABW4W563</accession>
<dbReference type="InterPro" id="IPR021617">
    <property type="entry name" value="DUF3231"/>
</dbReference>
<evidence type="ECO:0000313" key="2">
    <source>
        <dbReference type="Proteomes" id="UP001597383"/>
    </source>
</evidence>
<dbReference type="Pfam" id="PF11553">
    <property type="entry name" value="DUF3231"/>
    <property type="match status" value="2"/>
</dbReference>
<organism evidence="1 2">
    <name type="scientific">Ornithinibacillus salinisoli</name>
    <dbReference type="NCBI Taxonomy" id="1848459"/>
    <lineage>
        <taxon>Bacteria</taxon>
        <taxon>Bacillati</taxon>
        <taxon>Bacillota</taxon>
        <taxon>Bacilli</taxon>
        <taxon>Bacillales</taxon>
        <taxon>Bacillaceae</taxon>
        <taxon>Ornithinibacillus</taxon>
    </lineage>
</organism>
<dbReference type="Proteomes" id="UP001597383">
    <property type="component" value="Unassembled WGS sequence"/>
</dbReference>
<proteinExistence type="predicted"/>
<reference evidence="2" key="1">
    <citation type="journal article" date="2019" name="Int. J. Syst. Evol. Microbiol.">
        <title>The Global Catalogue of Microorganisms (GCM) 10K type strain sequencing project: providing services to taxonomists for standard genome sequencing and annotation.</title>
        <authorList>
            <consortium name="The Broad Institute Genomics Platform"/>
            <consortium name="The Broad Institute Genome Sequencing Center for Infectious Disease"/>
            <person name="Wu L."/>
            <person name="Ma J."/>
        </authorList>
    </citation>
    <scope>NUCLEOTIDE SEQUENCE [LARGE SCALE GENOMIC DNA]</scope>
    <source>
        <strain evidence="2">R28</strain>
    </source>
</reference>
<evidence type="ECO:0000313" key="1">
    <source>
        <dbReference type="EMBL" id="MFD2046687.1"/>
    </source>
</evidence>
<sequence>MQHNIPLTASEISHLWTSYMNASLTKGVSSYFINKVEDEEIKPVIQDIFNMAIEALDKLTEMIKEAGHPIPVGFTEDDINQEAPKLYSDGFMLNYILNECSLGMKYASTAISNSTREDVYTYYSNLHSNFNRLHHKTVNISLTKGIFVKPPVIPTPKEIDFVNKPNFLTGWLGERRTLAAPEIANLHSNIKRNALGAALLMGFSQVTTNKEVKSYLLRGIDIAQKHINILSEILQGSDVPNPMGSDSMVTSSSNVSPFSDKLMMYHTSGMIVQGIGFYGQSISANLRRDIATQYTRLMGEVALYCEDGANIMIKHKWMEEPPKMVDREKLAKFKKGNE</sequence>
<comment type="caution">
    <text evidence="1">The sequence shown here is derived from an EMBL/GenBank/DDBJ whole genome shotgun (WGS) entry which is preliminary data.</text>
</comment>
<dbReference type="Gene3D" id="1.20.1260.10">
    <property type="match status" value="2"/>
</dbReference>
<keyword evidence="2" id="KW-1185">Reference proteome</keyword>
<dbReference type="EMBL" id="JBHUHQ010000041">
    <property type="protein sequence ID" value="MFD2046687.1"/>
    <property type="molecule type" value="Genomic_DNA"/>
</dbReference>
<dbReference type="InterPro" id="IPR012347">
    <property type="entry name" value="Ferritin-like"/>
</dbReference>